<name>A0A9X4QVS3_9BACL</name>
<dbReference type="Proteomes" id="UP001153404">
    <property type="component" value="Unassembled WGS sequence"/>
</dbReference>
<reference evidence="2" key="1">
    <citation type="submission" date="2022-10" db="EMBL/GenBank/DDBJ databases">
        <title>Comparative genomic analysis of Cohnella hashimotonis sp. nov., isolated from the International Space Station.</title>
        <authorList>
            <person name="Simpson A."/>
            <person name="Venkateswaran K."/>
        </authorList>
    </citation>
    <scope>NUCLEOTIDE SEQUENCE</scope>
    <source>
        <strain evidence="2">DSM 28161</strain>
    </source>
</reference>
<protein>
    <submittedName>
        <fullName evidence="2">Uncharacterized protein</fullName>
    </submittedName>
</protein>
<dbReference type="RefSeq" id="WP_277536245.1">
    <property type="nucleotide sequence ID" value="NZ_JAPDIA010000008.1"/>
</dbReference>
<feature type="region of interest" description="Disordered" evidence="1">
    <location>
        <begin position="19"/>
        <end position="51"/>
    </location>
</feature>
<keyword evidence="3" id="KW-1185">Reference proteome</keyword>
<gene>
    <name evidence="2" type="ORF">OMP40_28125</name>
</gene>
<evidence type="ECO:0000256" key="1">
    <source>
        <dbReference type="SAM" id="MobiDB-lite"/>
    </source>
</evidence>
<evidence type="ECO:0000313" key="3">
    <source>
        <dbReference type="Proteomes" id="UP001153404"/>
    </source>
</evidence>
<dbReference type="EMBL" id="JAPDIA010000008">
    <property type="protein sequence ID" value="MDG0812758.1"/>
    <property type="molecule type" value="Genomic_DNA"/>
</dbReference>
<dbReference type="AlphaFoldDB" id="A0A9X4QVS3"/>
<evidence type="ECO:0000313" key="2">
    <source>
        <dbReference type="EMBL" id="MDG0812758.1"/>
    </source>
</evidence>
<sequence length="51" mass="5499">MSDVVPTNLKTEYLHNPCGIEAPRPKTGSRFGPTRGITGFRTGIPAEEGIE</sequence>
<proteinExistence type="predicted"/>
<accession>A0A9X4QVS3</accession>
<comment type="caution">
    <text evidence="2">The sequence shown here is derived from an EMBL/GenBank/DDBJ whole genome shotgun (WGS) entry which is preliminary data.</text>
</comment>
<organism evidence="2 3">
    <name type="scientific">Cohnella rhizosphaerae</name>
    <dbReference type="NCBI Taxonomy" id="1457232"/>
    <lineage>
        <taxon>Bacteria</taxon>
        <taxon>Bacillati</taxon>
        <taxon>Bacillota</taxon>
        <taxon>Bacilli</taxon>
        <taxon>Bacillales</taxon>
        <taxon>Paenibacillaceae</taxon>
        <taxon>Cohnella</taxon>
    </lineage>
</organism>